<feature type="transmembrane region" description="Helical" evidence="6">
    <location>
        <begin position="73"/>
        <end position="97"/>
    </location>
</feature>
<evidence type="ECO:0000313" key="8">
    <source>
        <dbReference type="Proteomes" id="UP000320244"/>
    </source>
</evidence>
<dbReference type="AlphaFoldDB" id="A0A563DT62"/>
<keyword evidence="5 6" id="KW-0472">Membrane</keyword>
<comment type="subcellular location">
    <subcellularLocation>
        <location evidence="1">Cell membrane</location>
        <topology evidence="1">Multi-pass membrane protein</topology>
    </subcellularLocation>
</comment>
<dbReference type="Pfam" id="PF02653">
    <property type="entry name" value="BPD_transp_2"/>
    <property type="match status" value="1"/>
</dbReference>
<feature type="transmembrane region" description="Helical" evidence="6">
    <location>
        <begin position="218"/>
        <end position="236"/>
    </location>
</feature>
<feature type="transmembrane region" description="Helical" evidence="6">
    <location>
        <begin position="374"/>
        <end position="394"/>
    </location>
</feature>
<evidence type="ECO:0000256" key="6">
    <source>
        <dbReference type="SAM" id="Phobius"/>
    </source>
</evidence>
<feature type="transmembrane region" description="Helical" evidence="6">
    <location>
        <begin position="326"/>
        <end position="345"/>
    </location>
</feature>
<feature type="transmembrane region" description="Helical" evidence="6">
    <location>
        <begin position="32"/>
        <end position="53"/>
    </location>
</feature>
<feature type="transmembrane region" description="Helical" evidence="6">
    <location>
        <begin position="400"/>
        <end position="421"/>
    </location>
</feature>
<accession>A0A563DT62</accession>
<dbReference type="PANTHER" id="PTHR43370:SF1">
    <property type="entry name" value="GUANOSINE ABC TRANSPORTER PERMEASE PROTEIN NUPQ"/>
    <property type="match status" value="1"/>
</dbReference>
<sequence>MDVLSPEPDAPIPEEVVQHKVIEARVSRGRQIGTGVALVLIGLITVLVLGRSAHSATSIFDFNASGGGSVPKLHLPAQTACLVLGLLIVLAGIYQLIRGFSPRAMKWIGSVAALFFVLSFLAWAGSGGSTVQVGSLLYQSLFLATPLILGAMSGLLCERSGVINVAIEGEMLAAAFAGAFVGTIAGNLWIGVLGAIIVGGLMGAMLAVFSIKFLVNQVVLGVVLNVFALGLTGFLFDGLMANNQNTMNDPGFFGPISIPVLSDIPVIGGLLFNQNIIVYAMYLIVIVIDVALVRTRWGLRTRAVGEHPKAADTVGINVLRLRYHNVIMGGCVAGLAGAFVTIGSVGSFTKNITSGNGFIALAALIFGRWTPRGAVGAALLFGFATALQTVLSLLQTPVPINSNLLGTLPYLATIFAVAGLVGRVRAPAADGEPYVKG</sequence>
<evidence type="ECO:0000256" key="3">
    <source>
        <dbReference type="ARBA" id="ARBA00022692"/>
    </source>
</evidence>
<keyword evidence="8" id="KW-1185">Reference proteome</keyword>
<dbReference type="InterPro" id="IPR001851">
    <property type="entry name" value="ABC_transp_permease"/>
</dbReference>
<reference evidence="7 8" key="1">
    <citation type="submission" date="2019-05" db="EMBL/GenBank/DDBJ databases">
        <authorList>
            <person name="Lee S.D."/>
        </authorList>
    </citation>
    <scope>NUCLEOTIDE SEQUENCE [LARGE SCALE GENOMIC DNA]</scope>
    <source>
        <strain evidence="7 8">C5-26</strain>
    </source>
</reference>
<dbReference type="GO" id="GO:0022857">
    <property type="term" value="F:transmembrane transporter activity"/>
    <property type="evidence" value="ECO:0007669"/>
    <property type="project" value="InterPro"/>
</dbReference>
<evidence type="ECO:0000256" key="2">
    <source>
        <dbReference type="ARBA" id="ARBA00022475"/>
    </source>
</evidence>
<feature type="transmembrane region" description="Helical" evidence="6">
    <location>
        <begin position="162"/>
        <end position="182"/>
    </location>
</feature>
<comment type="caution">
    <text evidence="7">The sequence shown here is derived from an EMBL/GenBank/DDBJ whole genome shotgun (WGS) entry which is preliminary data.</text>
</comment>
<dbReference type="GO" id="GO:0005886">
    <property type="term" value="C:plasma membrane"/>
    <property type="evidence" value="ECO:0007669"/>
    <property type="project" value="UniProtKB-SubCell"/>
</dbReference>
<dbReference type="PANTHER" id="PTHR43370">
    <property type="entry name" value="SUGAR ABC TRANSPORTER INTEGRAL MEMBRANE PROTEIN-RELATED"/>
    <property type="match status" value="1"/>
</dbReference>
<evidence type="ECO:0000256" key="1">
    <source>
        <dbReference type="ARBA" id="ARBA00004651"/>
    </source>
</evidence>
<dbReference type="CDD" id="cd06580">
    <property type="entry name" value="TM_PBP1_transp_TpRbsC_like"/>
    <property type="match status" value="1"/>
</dbReference>
<feature type="transmembrane region" description="Helical" evidence="6">
    <location>
        <begin position="276"/>
        <end position="293"/>
    </location>
</feature>
<proteinExistence type="predicted"/>
<reference evidence="7 8" key="2">
    <citation type="submission" date="2019-08" db="EMBL/GenBank/DDBJ databases">
        <title>Jejuicoccus antrihumi gen. nov., sp. nov., a new member of the family Dermacoccaceae isolated from a cave.</title>
        <authorList>
            <person name="Schumann P."/>
            <person name="Kim I.S."/>
        </authorList>
    </citation>
    <scope>NUCLEOTIDE SEQUENCE [LARGE SCALE GENOMIC DNA]</scope>
    <source>
        <strain evidence="7 8">C5-26</strain>
    </source>
</reference>
<dbReference type="Proteomes" id="UP000320244">
    <property type="component" value="Unassembled WGS sequence"/>
</dbReference>
<dbReference type="OrthoDB" id="9792579at2"/>
<organism evidence="7 8">
    <name type="scientific">Leekyejoonella antrihumi</name>
    <dbReference type="NCBI Taxonomy" id="1660198"/>
    <lineage>
        <taxon>Bacteria</taxon>
        <taxon>Bacillati</taxon>
        <taxon>Actinomycetota</taxon>
        <taxon>Actinomycetes</taxon>
        <taxon>Micrococcales</taxon>
        <taxon>Dermacoccaceae</taxon>
        <taxon>Leekyejoonella</taxon>
    </lineage>
</organism>
<protein>
    <submittedName>
        <fullName evidence="7">ABC transporter permease</fullName>
    </submittedName>
</protein>
<feature type="transmembrane region" description="Helical" evidence="6">
    <location>
        <begin position="188"/>
        <end position="211"/>
    </location>
</feature>
<gene>
    <name evidence="7" type="ORF">FGL98_21430</name>
</gene>
<feature type="transmembrane region" description="Helical" evidence="6">
    <location>
        <begin position="136"/>
        <end position="155"/>
    </location>
</feature>
<evidence type="ECO:0000256" key="4">
    <source>
        <dbReference type="ARBA" id="ARBA00022989"/>
    </source>
</evidence>
<keyword evidence="3 6" id="KW-0812">Transmembrane</keyword>
<keyword evidence="2" id="KW-1003">Cell membrane</keyword>
<name>A0A563DT62_9MICO</name>
<evidence type="ECO:0000256" key="5">
    <source>
        <dbReference type="ARBA" id="ARBA00023136"/>
    </source>
</evidence>
<keyword evidence="4 6" id="KW-1133">Transmembrane helix</keyword>
<feature type="transmembrane region" description="Helical" evidence="6">
    <location>
        <begin position="104"/>
        <end position="124"/>
    </location>
</feature>
<dbReference type="EMBL" id="VCQV01000042">
    <property type="protein sequence ID" value="TWP33447.1"/>
    <property type="molecule type" value="Genomic_DNA"/>
</dbReference>
<evidence type="ECO:0000313" key="7">
    <source>
        <dbReference type="EMBL" id="TWP33447.1"/>
    </source>
</evidence>